<feature type="domain" description="PIN like" evidence="2">
    <location>
        <begin position="9"/>
        <end position="227"/>
    </location>
</feature>
<accession>A0ABW4W5S7</accession>
<dbReference type="EMBL" id="JBHUGY010000003">
    <property type="protein sequence ID" value="MFD2051986.1"/>
    <property type="molecule type" value="Genomic_DNA"/>
</dbReference>
<name>A0ABW4W5S7_9HYPH</name>
<evidence type="ECO:0000259" key="2">
    <source>
        <dbReference type="Pfam" id="PF18476"/>
    </source>
</evidence>
<dbReference type="InterPro" id="IPR041578">
    <property type="entry name" value="PIN_8"/>
</dbReference>
<keyword evidence="4" id="KW-1185">Reference proteome</keyword>
<dbReference type="Proteomes" id="UP001597349">
    <property type="component" value="Unassembled WGS sequence"/>
</dbReference>
<evidence type="ECO:0000313" key="4">
    <source>
        <dbReference type="Proteomes" id="UP001597349"/>
    </source>
</evidence>
<feature type="region of interest" description="Disordered" evidence="1">
    <location>
        <begin position="167"/>
        <end position="186"/>
    </location>
</feature>
<protein>
    <submittedName>
        <fullName evidence="3">PIN-like domain-containing protein</fullName>
    </submittedName>
</protein>
<dbReference type="Pfam" id="PF18476">
    <property type="entry name" value="PIN_8"/>
    <property type="match status" value="1"/>
</dbReference>
<evidence type="ECO:0000313" key="3">
    <source>
        <dbReference type="EMBL" id="MFD2051986.1"/>
    </source>
</evidence>
<gene>
    <name evidence="3" type="ORF">ACFSQT_02095</name>
</gene>
<dbReference type="RefSeq" id="WP_379016796.1">
    <property type="nucleotide sequence ID" value="NZ_JBHUGY010000003.1"/>
</dbReference>
<organism evidence="3 4">
    <name type="scientific">Mesorhizobium calcicola</name>
    <dbReference type="NCBI Taxonomy" id="1300310"/>
    <lineage>
        <taxon>Bacteria</taxon>
        <taxon>Pseudomonadati</taxon>
        <taxon>Pseudomonadota</taxon>
        <taxon>Alphaproteobacteria</taxon>
        <taxon>Hyphomicrobiales</taxon>
        <taxon>Phyllobacteriaceae</taxon>
        <taxon>Mesorhizobium</taxon>
    </lineage>
</organism>
<reference evidence="4" key="1">
    <citation type="journal article" date="2019" name="Int. J. Syst. Evol. Microbiol.">
        <title>The Global Catalogue of Microorganisms (GCM) 10K type strain sequencing project: providing services to taxonomists for standard genome sequencing and annotation.</title>
        <authorList>
            <consortium name="The Broad Institute Genomics Platform"/>
            <consortium name="The Broad Institute Genome Sequencing Center for Infectious Disease"/>
            <person name="Wu L."/>
            <person name="Ma J."/>
        </authorList>
    </citation>
    <scope>NUCLEOTIDE SEQUENCE [LARGE SCALE GENOMIC DNA]</scope>
    <source>
        <strain evidence="4">CGMCC 1.16226</strain>
    </source>
</reference>
<feature type="compositionally biased region" description="Basic and acidic residues" evidence="1">
    <location>
        <begin position="170"/>
        <end position="180"/>
    </location>
</feature>
<comment type="caution">
    <text evidence="3">The sequence shown here is derived from an EMBL/GenBank/DDBJ whole genome shotgun (WGS) entry which is preliminary data.</text>
</comment>
<proteinExistence type="predicted"/>
<evidence type="ECO:0000256" key="1">
    <source>
        <dbReference type="SAM" id="MobiDB-lite"/>
    </source>
</evidence>
<sequence>MIRLPGSHIYIDTSFLMWMFKIGPESREEFSAWLKQVCGDRISVPTWSTHELYRHHVEKRLPTDVEEHIKKLNGLVGESFSMFWTLFDEPLGGAPSVGHQRDQARDALRSVRTLTDRAAAWSANYDRNAREVIDFANRYALKGGALFDQFTSLEGLSAARYTGRVPPGFQDKHKKEKVTGTDDGNEAVVGSNRWGDLIFWQEVLEHARANRVRNVIILTKDVKNDWRMAGTLPVRAADESNGPGVQPPHPMLSFEAARTAGVQELVLLDQSRLSEVMKVASPERTAKFVATARPPALPPPKTDAEIRSEAIERELQERAKINAGIARASNLRFMDPDGMTVSKAILLKAVYGTREGVDVDAQLTAFEESIRHALASGQIVDIVNAEAVAALRGKGLVGFARRLVSLSGDDQQRVAAANDLAEALKGLPPVTATFLYMGLLAGTYLDDRNQFLASPRPAVAQKLFALQHLPIASLPIQDVATRASKASHVPLYLPSVDRPPIAVEFKIDTDLDRENALRSLWIGDQDLLIDVQSDAALQLSQRIGDVALTPALVLDHVADLYVLPRGQLAAAGNIIAAYSFDEHIGFRTPQDVRREISQGEANG</sequence>